<dbReference type="GO" id="GO:0000408">
    <property type="term" value="C:EKC/KEOPS complex"/>
    <property type="evidence" value="ECO:0007669"/>
    <property type="project" value="TreeGrafter"/>
</dbReference>
<evidence type="ECO:0000256" key="2">
    <source>
        <dbReference type="ARBA" id="ARBA00005546"/>
    </source>
</evidence>
<dbReference type="AlphaFoldDB" id="A0A1G4MFT5"/>
<sequence length="149" mass="16785">MLVTSLPQFHEYSIYVYLFCDVKNSAELRGKVAELPFALIDASAICSREQLFSAIYKTILENTYNRIRTKSLNSECILSLSPTSNIGEAFRRFGINEHSSNIVCLAIVPKSDAFDSNLALKVVDGEELDFSDENLATRFKIDVIKKVCY</sequence>
<dbReference type="PANTHER" id="PTHR15840:SF10">
    <property type="entry name" value="EKC_KEOPS COMPLEX SUBUNIT TPRKB"/>
    <property type="match status" value="1"/>
</dbReference>
<dbReference type="GO" id="GO:0002949">
    <property type="term" value="P:tRNA threonylcarbamoyladenosine modification"/>
    <property type="evidence" value="ECO:0007669"/>
    <property type="project" value="TreeGrafter"/>
</dbReference>
<dbReference type="InterPro" id="IPR036504">
    <property type="entry name" value="CGI121/TPRKB_sf"/>
</dbReference>
<organism evidence="9 10">
    <name type="scientific">Lachancea fermentati</name>
    <name type="common">Zygosaccharomyces fermentati</name>
    <dbReference type="NCBI Taxonomy" id="4955"/>
    <lineage>
        <taxon>Eukaryota</taxon>
        <taxon>Fungi</taxon>
        <taxon>Dikarya</taxon>
        <taxon>Ascomycota</taxon>
        <taxon>Saccharomycotina</taxon>
        <taxon>Saccharomycetes</taxon>
        <taxon>Saccharomycetales</taxon>
        <taxon>Saccharomycetaceae</taxon>
        <taxon>Lachancea</taxon>
    </lineage>
</organism>
<evidence type="ECO:0000256" key="3">
    <source>
        <dbReference type="ARBA" id="ARBA00015316"/>
    </source>
</evidence>
<evidence type="ECO:0000256" key="4">
    <source>
        <dbReference type="ARBA" id="ARBA00016009"/>
    </source>
</evidence>
<dbReference type="OrthoDB" id="329139at2759"/>
<dbReference type="GO" id="GO:0005634">
    <property type="term" value="C:nucleus"/>
    <property type="evidence" value="ECO:0007669"/>
    <property type="project" value="UniProtKB-SubCell"/>
</dbReference>
<gene>
    <name evidence="9" type="ORF">LAFE_0F13718G</name>
</gene>
<dbReference type="EMBL" id="LT598490">
    <property type="protein sequence ID" value="SCW02762.1"/>
    <property type="molecule type" value="Genomic_DNA"/>
</dbReference>
<accession>A0A1G4MFT5</accession>
<dbReference type="PANTHER" id="PTHR15840">
    <property type="entry name" value="CGI-121 FAMILY MEMBER"/>
    <property type="match status" value="1"/>
</dbReference>
<evidence type="ECO:0000313" key="10">
    <source>
        <dbReference type="Proteomes" id="UP000190831"/>
    </source>
</evidence>
<dbReference type="GO" id="GO:0005829">
    <property type="term" value="C:cytosol"/>
    <property type="evidence" value="ECO:0007669"/>
    <property type="project" value="TreeGrafter"/>
</dbReference>
<protein>
    <recommendedName>
        <fullName evidence="4">EKC/KEOPS complex subunit CGI121</fullName>
    </recommendedName>
    <alternativeName>
        <fullName evidence="3">EKC/KEOPS complex subunit cgi121</fullName>
    </alternativeName>
</protein>
<reference evidence="10" key="1">
    <citation type="submission" date="2016-03" db="EMBL/GenBank/DDBJ databases">
        <authorList>
            <person name="Devillers H."/>
        </authorList>
    </citation>
    <scope>NUCLEOTIDE SEQUENCE [LARGE SCALE GENOMIC DNA]</scope>
</reference>
<keyword evidence="6 8" id="KW-0539">Nucleus</keyword>
<evidence type="ECO:0000256" key="8">
    <source>
        <dbReference type="RuleBase" id="RU004398"/>
    </source>
</evidence>
<dbReference type="Pfam" id="PF08617">
    <property type="entry name" value="CGI-121"/>
    <property type="match status" value="1"/>
</dbReference>
<comment type="similarity">
    <text evidence="2 8">Belongs to the CGI121/TPRKB family.</text>
</comment>
<dbReference type="STRING" id="4955.A0A1G4MFT5"/>
<evidence type="ECO:0000256" key="1">
    <source>
        <dbReference type="ARBA" id="ARBA00004123"/>
    </source>
</evidence>
<dbReference type="SUPFAM" id="SSF143870">
    <property type="entry name" value="PF0523-like"/>
    <property type="match status" value="1"/>
</dbReference>
<evidence type="ECO:0000256" key="6">
    <source>
        <dbReference type="ARBA" id="ARBA00023242"/>
    </source>
</evidence>
<dbReference type="OMA" id="IVCRMST"/>
<name>A0A1G4MFT5_LACFM</name>
<keyword evidence="10" id="KW-1185">Reference proteome</keyword>
<dbReference type="InterPro" id="IPR013926">
    <property type="entry name" value="CGI121/TPRKB"/>
</dbReference>
<evidence type="ECO:0000256" key="5">
    <source>
        <dbReference type="ARBA" id="ARBA00022694"/>
    </source>
</evidence>
<evidence type="ECO:0000256" key="7">
    <source>
        <dbReference type="ARBA" id="ARBA00025043"/>
    </source>
</evidence>
<comment type="subcellular location">
    <subcellularLocation>
        <location evidence="1">Nucleus</location>
    </subcellularLocation>
</comment>
<proteinExistence type="inferred from homology"/>
<evidence type="ECO:0000313" key="9">
    <source>
        <dbReference type="EMBL" id="SCW02762.1"/>
    </source>
</evidence>
<keyword evidence="5" id="KW-0819">tRNA processing</keyword>
<dbReference type="Proteomes" id="UP000190831">
    <property type="component" value="Chromosome F"/>
</dbReference>
<dbReference type="Gene3D" id="3.30.2380.10">
    <property type="entry name" value="CGI121/TPRKB"/>
    <property type="match status" value="1"/>
</dbReference>
<comment type="function">
    <text evidence="7">Component of the EKC/KEOPS complex that is required for the formation of a threonylcarbamoyl group on adenosine at position 37 (t(6)A37) in tRNAs that read codons beginning with adenine. The complex is probably involved in the transfer of the threonylcarbamoyl moiety of threonylcarbamoyl-AMP (TC-AMP) to the N6 group of A37. CGI121 acts as an allosteric effector that regulates the t(6)A activity of the complex. The EKC/KEOPS complex also promotes both telomere uncapping and telomere elongation. The complex is required for efficient recruitment of transcriptional coactivators. CGI121 is not required for tRNA modification.</text>
</comment>